<keyword evidence="2" id="KW-0732">Signal</keyword>
<sequence length="311" mass="34292">MNRLSTLWFIVALLVQLRATSVVGIRPSCQELPPKLKGAETYELRPKDGYFTLVDHGCTSAELGEHSNENLKGVHPMDSERAKGVGLPHVVTGSNSKDTLQAQQLQWPEAETKRQEQGGGDSRRVPKPAKFGGEASKDVVVTVEEKALPVEQEKERAKERVVILDAGERKKRGDADDDSVPEYVLVRAPKMDRVSKSQDQMVTISLETLNGLIKGSLFPPSGPNMAHNWYMADLPERSIYKDPVAVADQMLLVRVVPADKSMLDNAAAADLDALPGFQELPDAFDDTIASGDCKCYWRVCREKNVLDNGRI</sequence>
<organism evidence="3 4">
    <name type="scientific">Marchantia polymorpha subsp. ruderalis</name>
    <dbReference type="NCBI Taxonomy" id="1480154"/>
    <lineage>
        <taxon>Eukaryota</taxon>
        <taxon>Viridiplantae</taxon>
        <taxon>Streptophyta</taxon>
        <taxon>Embryophyta</taxon>
        <taxon>Marchantiophyta</taxon>
        <taxon>Marchantiopsida</taxon>
        <taxon>Marchantiidae</taxon>
        <taxon>Marchantiales</taxon>
        <taxon>Marchantiaceae</taxon>
        <taxon>Marchantia</taxon>
    </lineage>
</organism>
<feature type="region of interest" description="Disordered" evidence="1">
    <location>
        <begin position="107"/>
        <end position="133"/>
    </location>
</feature>
<comment type="caution">
    <text evidence="3">The sequence shown here is derived from an EMBL/GenBank/DDBJ whole genome shotgun (WGS) entry which is preliminary data.</text>
</comment>
<dbReference type="EMBL" id="LVLJ01002475">
    <property type="protein sequence ID" value="OAE24783.1"/>
    <property type="molecule type" value="Genomic_DNA"/>
</dbReference>
<accession>A0A176VWK1</accession>
<name>A0A176VWK1_MARPO</name>
<evidence type="ECO:0000256" key="2">
    <source>
        <dbReference type="SAM" id="SignalP"/>
    </source>
</evidence>
<gene>
    <name evidence="3" type="ORF">AXG93_108s1000</name>
</gene>
<feature type="chain" id="PRO_5008052097" evidence="2">
    <location>
        <begin position="25"/>
        <end position="311"/>
    </location>
</feature>
<proteinExistence type="predicted"/>
<evidence type="ECO:0000313" key="4">
    <source>
        <dbReference type="Proteomes" id="UP000077202"/>
    </source>
</evidence>
<reference evidence="3" key="1">
    <citation type="submission" date="2016-03" db="EMBL/GenBank/DDBJ databases">
        <title>Mechanisms controlling the formation of the plant cell surface in tip-growing cells are functionally conserved among land plants.</title>
        <authorList>
            <person name="Honkanen S."/>
            <person name="Jones V.A."/>
            <person name="Morieri G."/>
            <person name="Champion C."/>
            <person name="Hetherington A.J."/>
            <person name="Kelly S."/>
            <person name="Saint-Marcoux D."/>
            <person name="Proust H."/>
            <person name="Prescott H."/>
            <person name="Dolan L."/>
        </authorList>
    </citation>
    <scope>NUCLEOTIDE SEQUENCE [LARGE SCALE GENOMIC DNA]</scope>
    <source>
        <tissue evidence="3">Whole gametophyte</tissue>
    </source>
</reference>
<feature type="compositionally biased region" description="Basic and acidic residues" evidence="1">
    <location>
        <begin position="110"/>
        <end position="124"/>
    </location>
</feature>
<dbReference type="AlphaFoldDB" id="A0A176VWK1"/>
<feature type="signal peptide" evidence="2">
    <location>
        <begin position="1"/>
        <end position="24"/>
    </location>
</feature>
<dbReference type="Proteomes" id="UP000077202">
    <property type="component" value="Unassembled WGS sequence"/>
</dbReference>
<keyword evidence="4" id="KW-1185">Reference proteome</keyword>
<evidence type="ECO:0000313" key="3">
    <source>
        <dbReference type="EMBL" id="OAE24783.1"/>
    </source>
</evidence>
<evidence type="ECO:0000256" key="1">
    <source>
        <dbReference type="SAM" id="MobiDB-lite"/>
    </source>
</evidence>
<protein>
    <submittedName>
        <fullName evidence="3">Uncharacterized protein</fullName>
    </submittedName>
</protein>